<proteinExistence type="predicted"/>
<gene>
    <name evidence="2" type="ORF">NP777_26855</name>
</gene>
<dbReference type="Proteomes" id="UP001204746">
    <property type="component" value="Unassembled WGS sequence"/>
</dbReference>
<comment type="caution">
    <text evidence="2">The sequence shown here is derived from an EMBL/GenBank/DDBJ whole genome shotgun (WGS) entry which is preliminary data.</text>
</comment>
<sequence length="68" mass="7381">MTAPHSPAYQEYYTRTPLQLVDQARLTAAVQAFAPQVQLRVHPVHRERPGQGGAVGRGSGASIFDILP</sequence>
<name>A0ABT1V392_9ACTN</name>
<feature type="compositionally biased region" description="Gly residues" evidence="1">
    <location>
        <begin position="50"/>
        <end position="59"/>
    </location>
</feature>
<feature type="region of interest" description="Disordered" evidence="1">
    <location>
        <begin position="46"/>
        <end position="68"/>
    </location>
</feature>
<organism evidence="2 3">
    <name type="scientific">Streptomyces rugosispiralis</name>
    <dbReference type="NCBI Taxonomy" id="2967341"/>
    <lineage>
        <taxon>Bacteria</taxon>
        <taxon>Bacillati</taxon>
        <taxon>Actinomycetota</taxon>
        <taxon>Actinomycetes</taxon>
        <taxon>Kitasatosporales</taxon>
        <taxon>Streptomycetaceae</taxon>
        <taxon>Streptomyces</taxon>
    </lineage>
</organism>
<dbReference type="RefSeq" id="WP_256652756.1">
    <property type="nucleotide sequence ID" value="NZ_JANIAA010000020.1"/>
</dbReference>
<reference evidence="2 3" key="1">
    <citation type="submission" date="2022-07" db="EMBL/GenBank/DDBJ databases">
        <authorList>
            <person name="Phongsopitanun W."/>
            <person name="Tanasupawat S."/>
        </authorList>
    </citation>
    <scope>NUCLEOTIDE SEQUENCE [LARGE SCALE GENOMIC DNA]</scope>
    <source>
        <strain evidence="2 3">RCU-064</strain>
    </source>
</reference>
<keyword evidence="3" id="KW-1185">Reference proteome</keyword>
<evidence type="ECO:0000256" key="1">
    <source>
        <dbReference type="SAM" id="MobiDB-lite"/>
    </source>
</evidence>
<accession>A0ABT1V392</accession>
<evidence type="ECO:0000313" key="3">
    <source>
        <dbReference type="Proteomes" id="UP001204746"/>
    </source>
</evidence>
<dbReference type="EMBL" id="JANIAA010000020">
    <property type="protein sequence ID" value="MCQ8191831.1"/>
    <property type="molecule type" value="Genomic_DNA"/>
</dbReference>
<evidence type="ECO:0000313" key="2">
    <source>
        <dbReference type="EMBL" id="MCQ8191831.1"/>
    </source>
</evidence>
<protein>
    <submittedName>
        <fullName evidence="2">Uncharacterized protein</fullName>
    </submittedName>
</protein>